<dbReference type="Proteomes" id="UP000219042">
    <property type="component" value="Unassembled WGS sequence"/>
</dbReference>
<evidence type="ECO:0000256" key="1">
    <source>
        <dbReference type="ARBA" id="ARBA00023015"/>
    </source>
</evidence>
<dbReference type="EMBL" id="OANT01000005">
    <property type="protein sequence ID" value="SNX45652.1"/>
    <property type="molecule type" value="Genomic_DNA"/>
</dbReference>
<evidence type="ECO:0000313" key="6">
    <source>
        <dbReference type="EMBL" id="SNX45652.1"/>
    </source>
</evidence>
<gene>
    <name evidence="6" type="ORF">SAMN05421731_105206</name>
</gene>
<keyword evidence="3" id="KW-0804">Transcription</keyword>
<dbReference type="InterPro" id="IPR016032">
    <property type="entry name" value="Sig_transdc_resp-reg_C-effctor"/>
</dbReference>
<dbReference type="InterPro" id="IPR036388">
    <property type="entry name" value="WH-like_DNA-bd_sf"/>
</dbReference>
<reference evidence="7" key="1">
    <citation type="submission" date="2016-09" db="EMBL/GenBank/DDBJ databases">
        <authorList>
            <person name="Varghese N."/>
            <person name="Submissions S."/>
        </authorList>
    </citation>
    <scope>NUCLEOTIDE SEQUENCE [LARGE SCALE GENOMIC DNA]</scope>
    <source>
        <strain evidence="7">ANC 4466</strain>
    </source>
</reference>
<dbReference type="GO" id="GO:0003677">
    <property type="term" value="F:DNA binding"/>
    <property type="evidence" value="ECO:0007669"/>
    <property type="project" value="UniProtKB-KW"/>
</dbReference>
<dbReference type="Gene3D" id="1.10.10.10">
    <property type="entry name" value="Winged helix-like DNA-binding domain superfamily/Winged helix DNA-binding domain"/>
    <property type="match status" value="1"/>
</dbReference>
<dbReference type="AlphaFoldDB" id="A0A240EAH1"/>
<dbReference type="Gene3D" id="3.30.450.40">
    <property type="match status" value="1"/>
</dbReference>
<dbReference type="GO" id="GO:0000160">
    <property type="term" value="P:phosphorelay signal transduction system"/>
    <property type="evidence" value="ECO:0007669"/>
    <property type="project" value="InterPro"/>
</dbReference>
<keyword evidence="7" id="KW-1185">Reference proteome</keyword>
<feature type="compositionally biased region" description="Polar residues" evidence="4">
    <location>
        <begin position="1"/>
        <end position="15"/>
    </location>
</feature>
<dbReference type="GO" id="GO:0006355">
    <property type="term" value="P:regulation of DNA-templated transcription"/>
    <property type="evidence" value="ECO:0007669"/>
    <property type="project" value="InterPro"/>
</dbReference>
<evidence type="ECO:0000256" key="3">
    <source>
        <dbReference type="ARBA" id="ARBA00023163"/>
    </source>
</evidence>
<dbReference type="InterPro" id="IPR029016">
    <property type="entry name" value="GAF-like_dom_sf"/>
</dbReference>
<dbReference type="InterPro" id="IPR001867">
    <property type="entry name" value="OmpR/PhoB-type_DNA-bd"/>
</dbReference>
<proteinExistence type="predicted"/>
<evidence type="ECO:0000256" key="2">
    <source>
        <dbReference type="ARBA" id="ARBA00023125"/>
    </source>
</evidence>
<protein>
    <recommendedName>
        <fullName evidence="5">OmpR/PhoB-type domain-containing protein</fullName>
    </recommendedName>
</protein>
<keyword evidence="2" id="KW-0238">DNA-binding</keyword>
<name>A0A240EAH1_9GAMM</name>
<sequence length="367" mass="40959">MDTQRSKSQSYTQLPTPHHAPSANVEAAPILALTQDWQSSVFGNAIALNQSSLADIAEDAGMAIGVTDPCGTLLWTWSSRAMRTSAEQVHFVEGGQWDLQSVGTNALGLALHTHTTSCVYSHENAMQSVRDWVCYATPIIDKITKQYYGIVNLSTKYKKHSILGKLAVERCSDIILGTLQCIKQDRLTIHAFGTPRVSFNHQSLAITHRQIEILCILALCPAGISLDELHYALYGDRDVSSKTLKSEISQLRHLLNDHIQPRSYRLTCEVQCDFITAEQSLNSGCFSTACNLYKGNFLSKSDSPFLRAWRESFDARLSYHIHQSHDVEQLLALVQRAPDRIDAVERLLDLLPVSSPYRDKISSLLML</sequence>
<feature type="domain" description="OmpR/PhoB-type" evidence="5">
    <location>
        <begin position="201"/>
        <end position="266"/>
    </location>
</feature>
<evidence type="ECO:0000256" key="4">
    <source>
        <dbReference type="SAM" id="MobiDB-lite"/>
    </source>
</evidence>
<feature type="region of interest" description="Disordered" evidence="4">
    <location>
        <begin position="1"/>
        <end position="22"/>
    </location>
</feature>
<keyword evidence="1" id="KW-0805">Transcription regulation</keyword>
<dbReference type="RefSeq" id="WP_228150424.1">
    <property type="nucleotide sequence ID" value="NZ_BAABHT010000005.1"/>
</dbReference>
<evidence type="ECO:0000259" key="5">
    <source>
        <dbReference type="SMART" id="SM00862"/>
    </source>
</evidence>
<evidence type="ECO:0000313" key="7">
    <source>
        <dbReference type="Proteomes" id="UP000219042"/>
    </source>
</evidence>
<dbReference type="SUPFAM" id="SSF46894">
    <property type="entry name" value="C-terminal effector domain of the bipartite response regulators"/>
    <property type="match status" value="1"/>
</dbReference>
<dbReference type="SMART" id="SM00862">
    <property type="entry name" value="Trans_reg_C"/>
    <property type="match status" value="1"/>
</dbReference>
<accession>A0A240EAH1</accession>
<organism evidence="6 7">
    <name type="scientific">Acinetobacter puyangensis</name>
    <dbReference type="NCBI Taxonomy" id="1096779"/>
    <lineage>
        <taxon>Bacteria</taxon>
        <taxon>Pseudomonadati</taxon>
        <taxon>Pseudomonadota</taxon>
        <taxon>Gammaproteobacteria</taxon>
        <taxon>Moraxellales</taxon>
        <taxon>Moraxellaceae</taxon>
        <taxon>Acinetobacter</taxon>
    </lineage>
</organism>